<reference evidence="1" key="1">
    <citation type="submission" date="2018-05" db="EMBL/GenBank/DDBJ databases">
        <authorList>
            <person name="Lanie J.A."/>
            <person name="Ng W.-L."/>
            <person name="Kazmierczak K.M."/>
            <person name="Andrzejewski T.M."/>
            <person name="Davidsen T.M."/>
            <person name="Wayne K.J."/>
            <person name="Tettelin H."/>
            <person name="Glass J.I."/>
            <person name="Rusch D."/>
            <person name="Podicherti R."/>
            <person name="Tsui H.-C.T."/>
            <person name="Winkler M.E."/>
        </authorList>
    </citation>
    <scope>NUCLEOTIDE SEQUENCE</scope>
</reference>
<dbReference type="InterPro" id="IPR008775">
    <property type="entry name" value="Phytyl_CoA_dOase-like"/>
</dbReference>
<evidence type="ECO:0000313" key="1">
    <source>
        <dbReference type="EMBL" id="SVD79598.1"/>
    </source>
</evidence>
<dbReference type="AlphaFoldDB" id="A0A382YAQ0"/>
<protein>
    <recommendedName>
        <fullName evidence="2">Phytanoyl-CoA dioxygenase family protein</fullName>
    </recommendedName>
</protein>
<dbReference type="Gene3D" id="2.60.120.620">
    <property type="entry name" value="q2cbj1_9rhob like domain"/>
    <property type="match status" value="1"/>
</dbReference>
<feature type="non-terminal residue" evidence="1">
    <location>
        <position position="1"/>
    </location>
</feature>
<gene>
    <name evidence="1" type="ORF">METZ01_LOCUS432452</name>
</gene>
<dbReference type="Pfam" id="PF05721">
    <property type="entry name" value="PhyH"/>
    <property type="match status" value="1"/>
</dbReference>
<dbReference type="SUPFAM" id="SSF51197">
    <property type="entry name" value="Clavaminate synthase-like"/>
    <property type="match status" value="1"/>
</dbReference>
<accession>A0A382YAQ0</accession>
<proteinExistence type="predicted"/>
<dbReference type="EMBL" id="UINC01173803">
    <property type="protein sequence ID" value="SVD79598.1"/>
    <property type="molecule type" value="Genomic_DNA"/>
</dbReference>
<name>A0A382YAQ0_9ZZZZ</name>
<sequence length="168" mass="18996">GSGWHHDAYAPEGFFSMRAAIYLDPLGPEDGCLTVIPGSHCKEFRDHLLNHKDEMSARPEDMPGQYPLVNEPGDVLFMNHKVHHAALSDKPWRRAIHINAVQNATPEKNKEHFDWLTEFLAGETRGWGRFYSDRLIRTAGPRRKKLLGRAIELGFGNTGPITQLQDVS</sequence>
<evidence type="ECO:0008006" key="2">
    <source>
        <dbReference type="Google" id="ProtNLM"/>
    </source>
</evidence>
<organism evidence="1">
    <name type="scientific">marine metagenome</name>
    <dbReference type="NCBI Taxonomy" id="408172"/>
    <lineage>
        <taxon>unclassified sequences</taxon>
        <taxon>metagenomes</taxon>
        <taxon>ecological metagenomes</taxon>
    </lineage>
</organism>